<reference evidence="1" key="1">
    <citation type="submission" date="2022-04" db="EMBL/GenBank/DDBJ databases">
        <title>Carnegiea gigantea Genome sequencing and assembly v2.</title>
        <authorList>
            <person name="Copetti D."/>
            <person name="Sanderson M.J."/>
            <person name="Burquez A."/>
            <person name="Wojciechowski M.F."/>
        </authorList>
    </citation>
    <scope>NUCLEOTIDE SEQUENCE</scope>
    <source>
        <strain evidence="1">SGP5-SGP5p</strain>
        <tissue evidence="1">Aerial part</tissue>
    </source>
</reference>
<name>A0A9Q1GK07_9CARY</name>
<dbReference type="EMBL" id="JAKOGI010002737">
    <property type="protein sequence ID" value="KAJ8421408.1"/>
    <property type="molecule type" value="Genomic_DNA"/>
</dbReference>
<accession>A0A9Q1GK07</accession>
<gene>
    <name evidence="1" type="ORF">Cgig2_012295</name>
</gene>
<dbReference type="Proteomes" id="UP001153076">
    <property type="component" value="Unassembled WGS sequence"/>
</dbReference>
<organism evidence="1 2">
    <name type="scientific">Carnegiea gigantea</name>
    <dbReference type="NCBI Taxonomy" id="171969"/>
    <lineage>
        <taxon>Eukaryota</taxon>
        <taxon>Viridiplantae</taxon>
        <taxon>Streptophyta</taxon>
        <taxon>Embryophyta</taxon>
        <taxon>Tracheophyta</taxon>
        <taxon>Spermatophyta</taxon>
        <taxon>Magnoliopsida</taxon>
        <taxon>eudicotyledons</taxon>
        <taxon>Gunneridae</taxon>
        <taxon>Pentapetalae</taxon>
        <taxon>Caryophyllales</taxon>
        <taxon>Cactineae</taxon>
        <taxon>Cactaceae</taxon>
        <taxon>Cactoideae</taxon>
        <taxon>Echinocereeae</taxon>
        <taxon>Carnegiea</taxon>
    </lineage>
</organism>
<comment type="caution">
    <text evidence="1">The sequence shown here is derived from an EMBL/GenBank/DDBJ whole genome shotgun (WGS) entry which is preliminary data.</text>
</comment>
<dbReference type="AlphaFoldDB" id="A0A9Q1GK07"/>
<proteinExistence type="predicted"/>
<keyword evidence="2" id="KW-1185">Reference proteome</keyword>
<sequence length="175" mass="19811">MSRLSFRSSEGVALNAEWRGFVGSATKASPDDYPMLLPSPSYDLQRCPWVRARFRIFAGIKTSTIVTIFKPGNWTFLLLICASTSEHGCSWLGSLYSCCDKRWETHPHDNVGLLPKLHSCFFYRSYRTTVLFAEDNGSLLQMDDFAMVGVTNFEYGADGYVFHDTDFVLDLGTFQ</sequence>
<protein>
    <submittedName>
        <fullName evidence="1">Uncharacterized protein</fullName>
    </submittedName>
</protein>
<evidence type="ECO:0000313" key="2">
    <source>
        <dbReference type="Proteomes" id="UP001153076"/>
    </source>
</evidence>
<evidence type="ECO:0000313" key="1">
    <source>
        <dbReference type="EMBL" id="KAJ8421408.1"/>
    </source>
</evidence>